<organism evidence="2 3">
    <name type="scientific">Edaphobacter acidisoli</name>
    <dbReference type="NCBI Taxonomy" id="2040573"/>
    <lineage>
        <taxon>Bacteria</taxon>
        <taxon>Pseudomonadati</taxon>
        <taxon>Acidobacteriota</taxon>
        <taxon>Terriglobia</taxon>
        <taxon>Terriglobales</taxon>
        <taxon>Acidobacteriaceae</taxon>
        <taxon>Edaphobacter</taxon>
    </lineage>
</organism>
<reference evidence="2" key="2">
    <citation type="submission" date="2020-09" db="EMBL/GenBank/DDBJ databases">
        <authorList>
            <person name="Sun Q."/>
            <person name="Zhou Y."/>
        </authorList>
    </citation>
    <scope>NUCLEOTIDE SEQUENCE</scope>
    <source>
        <strain evidence="2">CGMCC 1.15447</strain>
    </source>
</reference>
<dbReference type="Pfam" id="PF00583">
    <property type="entry name" value="Acetyltransf_1"/>
    <property type="match status" value="1"/>
</dbReference>
<feature type="domain" description="N-acetyltransferase" evidence="1">
    <location>
        <begin position="6"/>
        <end position="157"/>
    </location>
</feature>
<protein>
    <recommendedName>
        <fullName evidence="1">N-acetyltransferase domain-containing protein</fullName>
    </recommendedName>
</protein>
<dbReference type="PROSITE" id="PS51186">
    <property type="entry name" value="GNAT"/>
    <property type="match status" value="1"/>
</dbReference>
<dbReference type="InterPro" id="IPR000182">
    <property type="entry name" value="GNAT_dom"/>
</dbReference>
<gene>
    <name evidence="2" type="ORF">GCM10011507_11840</name>
</gene>
<dbReference type="PANTHER" id="PTHR43072">
    <property type="entry name" value="N-ACETYLTRANSFERASE"/>
    <property type="match status" value="1"/>
</dbReference>
<dbReference type="Gene3D" id="3.40.630.30">
    <property type="match status" value="1"/>
</dbReference>
<evidence type="ECO:0000259" key="1">
    <source>
        <dbReference type="PROSITE" id="PS51186"/>
    </source>
</evidence>
<proteinExistence type="predicted"/>
<evidence type="ECO:0000313" key="3">
    <source>
        <dbReference type="Proteomes" id="UP000648801"/>
    </source>
</evidence>
<dbReference type="RefSeq" id="WP_229668742.1">
    <property type="nucleotide sequence ID" value="NZ_BMJB01000001.1"/>
</dbReference>
<name>A0A916RMM5_9BACT</name>
<dbReference type="GO" id="GO:0016747">
    <property type="term" value="F:acyltransferase activity, transferring groups other than amino-acyl groups"/>
    <property type="evidence" value="ECO:0007669"/>
    <property type="project" value="InterPro"/>
</dbReference>
<comment type="caution">
    <text evidence="2">The sequence shown here is derived from an EMBL/GenBank/DDBJ whole genome shotgun (WGS) entry which is preliminary data.</text>
</comment>
<dbReference type="InterPro" id="IPR017255">
    <property type="entry name" value="AcTrfase_GNAT_prd"/>
</dbReference>
<dbReference type="EMBL" id="BMJB01000001">
    <property type="protein sequence ID" value="GGA61930.1"/>
    <property type="molecule type" value="Genomic_DNA"/>
</dbReference>
<dbReference type="AlphaFoldDB" id="A0A916RMM5"/>
<keyword evidence="3" id="KW-1185">Reference proteome</keyword>
<reference evidence="2" key="1">
    <citation type="journal article" date="2014" name="Int. J. Syst. Evol. Microbiol.">
        <title>Complete genome sequence of Corynebacterium casei LMG S-19264T (=DSM 44701T), isolated from a smear-ripened cheese.</title>
        <authorList>
            <consortium name="US DOE Joint Genome Institute (JGI-PGF)"/>
            <person name="Walter F."/>
            <person name="Albersmeier A."/>
            <person name="Kalinowski J."/>
            <person name="Ruckert C."/>
        </authorList>
    </citation>
    <scope>NUCLEOTIDE SEQUENCE</scope>
    <source>
        <strain evidence="2">CGMCC 1.15447</strain>
    </source>
</reference>
<dbReference type="CDD" id="cd04301">
    <property type="entry name" value="NAT_SF"/>
    <property type="match status" value="1"/>
</dbReference>
<sequence>MGAEMISLRDYREDDLEEMTRVDDLCFAADFRFDQVSMSAFAEARNAEAVVAETAEKEMAGFVIAHLGQRDGVRRGYLVTLDVLPQYRRGGLGARLIGEMEQRMLARGAQWMDLHVFTGNDGAVRFYEQLGYERVGREERFYGDVGLDAFVYRKKLSVSQ</sequence>
<evidence type="ECO:0000313" key="2">
    <source>
        <dbReference type="EMBL" id="GGA61930.1"/>
    </source>
</evidence>
<dbReference type="Proteomes" id="UP000648801">
    <property type="component" value="Unassembled WGS sequence"/>
</dbReference>
<dbReference type="InterPro" id="IPR016181">
    <property type="entry name" value="Acyl_CoA_acyltransferase"/>
</dbReference>
<dbReference type="SUPFAM" id="SSF55729">
    <property type="entry name" value="Acyl-CoA N-acyltransferases (Nat)"/>
    <property type="match status" value="1"/>
</dbReference>
<accession>A0A916RMM5</accession>
<dbReference type="PIRSF" id="PIRSF037663">
    <property type="entry name" value="Acetyltransf_GNAT_prd"/>
    <property type="match status" value="1"/>
</dbReference>